<reference evidence="1" key="1">
    <citation type="submission" date="2019-04" db="EMBL/GenBank/DDBJ databases">
        <authorList>
            <consortium name="Pathogen Informatics"/>
        </authorList>
    </citation>
    <scope>NUCLEOTIDE SEQUENCE</scope>
    <source>
        <strain evidence="1">NCTC9183</strain>
    </source>
</reference>
<evidence type="ECO:0000313" key="1">
    <source>
        <dbReference type="EMBL" id="VTM55928.1"/>
    </source>
</evidence>
<dbReference type="Proteomes" id="UP000507695">
    <property type="component" value="Unassembled WGS sequence"/>
</dbReference>
<organism evidence="1">
    <name type="scientific">Klebsiella pneumoniae</name>
    <dbReference type="NCBI Taxonomy" id="573"/>
    <lineage>
        <taxon>Bacteria</taxon>
        <taxon>Pseudomonadati</taxon>
        <taxon>Pseudomonadota</taxon>
        <taxon>Gammaproteobacteria</taxon>
        <taxon>Enterobacterales</taxon>
        <taxon>Enterobacteriaceae</taxon>
        <taxon>Klebsiella/Raoultella group</taxon>
        <taxon>Klebsiella</taxon>
        <taxon>Klebsiella pneumoniae complex</taxon>
    </lineage>
</organism>
<dbReference type="EMBL" id="CABDVL010000003">
    <property type="protein sequence ID" value="VTM55928.1"/>
    <property type="molecule type" value="Genomic_DNA"/>
</dbReference>
<proteinExistence type="predicted"/>
<dbReference type="AlphaFoldDB" id="A0A4P0Y269"/>
<sequence length="55" mass="5793">MTSCCSAVAGAVLKTLQKEEMVARFGGDEFVAVKPFSDEGEVDALCCAPVALLQR</sequence>
<dbReference type="InterPro" id="IPR043128">
    <property type="entry name" value="Rev_trsase/Diguanyl_cyclase"/>
</dbReference>
<protein>
    <submittedName>
        <fullName evidence="1">Sensory box/GGDEF family protein</fullName>
    </submittedName>
</protein>
<accession>A0A4P0Y269</accession>
<dbReference type="SUPFAM" id="SSF55073">
    <property type="entry name" value="Nucleotide cyclase"/>
    <property type="match status" value="1"/>
</dbReference>
<gene>
    <name evidence="1" type="ORF">NCTC9183_03778</name>
</gene>
<dbReference type="InterPro" id="IPR029787">
    <property type="entry name" value="Nucleotide_cyclase"/>
</dbReference>
<name>A0A4P0Y269_KLEPN</name>
<dbReference type="Gene3D" id="3.30.70.270">
    <property type="match status" value="1"/>
</dbReference>